<keyword evidence="4 7" id="KW-0808">Transferase</keyword>
<dbReference type="PROSITE" id="PS00092">
    <property type="entry name" value="N6_MTASE"/>
    <property type="match status" value="1"/>
</dbReference>
<dbReference type="RefSeq" id="WP_093363047.1">
    <property type="nucleotide sequence ID" value="NZ_FOLG01000031.1"/>
</dbReference>
<dbReference type="OrthoDB" id="9816072at2"/>
<evidence type="ECO:0000256" key="4">
    <source>
        <dbReference type="ARBA" id="ARBA00022679"/>
    </source>
</evidence>
<gene>
    <name evidence="7" type="ORF">SAMN04488094_13118</name>
</gene>
<evidence type="ECO:0000259" key="6">
    <source>
        <dbReference type="Pfam" id="PF05175"/>
    </source>
</evidence>
<dbReference type="InterPro" id="IPR046977">
    <property type="entry name" value="RsmC/RlmG"/>
</dbReference>
<evidence type="ECO:0000256" key="5">
    <source>
        <dbReference type="ARBA" id="ARBA00022691"/>
    </source>
</evidence>
<dbReference type="GO" id="GO:0006364">
    <property type="term" value="P:rRNA processing"/>
    <property type="evidence" value="ECO:0007669"/>
    <property type="project" value="UniProtKB-KW"/>
</dbReference>
<feature type="domain" description="Methyltransferase small" evidence="6">
    <location>
        <begin position="158"/>
        <end position="319"/>
    </location>
</feature>
<dbReference type="Pfam" id="PF05175">
    <property type="entry name" value="MTS"/>
    <property type="match status" value="1"/>
</dbReference>
<dbReference type="InterPro" id="IPR029063">
    <property type="entry name" value="SAM-dependent_MTases_sf"/>
</dbReference>
<sequence>MSDSRLSLALQMGAVHLPATGQIAVFRPRGGADLSALPRDRVEIVQGRRDDHDAWARMGYRTHTAAPEDFAAAIVVLPRAKAEAKAWIARASAAGASVIVDGQKTDGVDSILRELRRRVEVSAPFSKAHGKIFQFQAAPGTLADWDLPQFQTLPNGWVTAPGAFSADGPDPASAALAAALPEKMPGRVADLGAGWGFLAFHVLQRQGVTECALVEAEHDVLEAARRNVRDDRARFHWADATTWSDPEPFDHVVMNPPFHIGRDADPALGAAFIAAAARVLSPRGTLWMVANRHLPYEAPLRAAFGEVREIDGPPAFKLFAARRPQGQSAARRKG</sequence>
<dbReference type="CDD" id="cd02440">
    <property type="entry name" value="AdoMet_MTases"/>
    <property type="match status" value="1"/>
</dbReference>
<evidence type="ECO:0000313" key="8">
    <source>
        <dbReference type="Proteomes" id="UP000198728"/>
    </source>
</evidence>
<organism evidence="7 8">
    <name type="scientific">Tropicimonas isoalkanivorans</name>
    <dbReference type="NCBI Taxonomy" id="441112"/>
    <lineage>
        <taxon>Bacteria</taxon>
        <taxon>Pseudomonadati</taxon>
        <taxon>Pseudomonadota</taxon>
        <taxon>Alphaproteobacteria</taxon>
        <taxon>Rhodobacterales</taxon>
        <taxon>Roseobacteraceae</taxon>
        <taxon>Tropicimonas</taxon>
    </lineage>
</organism>
<dbReference type="InterPro" id="IPR002052">
    <property type="entry name" value="DNA_methylase_N6_adenine_CS"/>
</dbReference>
<dbReference type="SUPFAM" id="SSF53335">
    <property type="entry name" value="S-adenosyl-L-methionine-dependent methyltransferases"/>
    <property type="match status" value="1"/>
</dbReference>
<proteinExistence type="predicted"/>
<dbReference type="Gene3D" id="3.40.50.150">
    <property type="entry name" value="Vaccinia Virus protein VP39"/>
    <property type="match status" value="2"/>
</dbReference>
<keyword evidence="5" id="KW-0949">S-adenosyl-L-methionine</keyword>
<dbReference type="GO" id="GO:0008757">
    <property type="term" value="F:S-adenosylmethionine-dependent methyltransferase activity"/>
    <property type="evidence" value="ECO:0007669"/>
    <property type="project" value="InterPro"/>
</dbReference>
<evidence type="ECO:0000313" key="7">
    <source>
        <dbReference type="EMBL" id="SFD31658.1"/>
    </source>
</evidence>
<reference evidence="7 8" key="1">
    <citation type="submission" date="2016-10" db="EMBL/GenBank/DDBJ databases">
        <authorList>
            <person name="de Groot N.N."/>
        </authorList>
    </citation>
    <scope>NUCLEOTIDE SEQUENCE [LARGE SCALE GENOMIC DNA]</scope>
    <source>
        <strain evidence="7 8">DSM 19548</strain>
    </source>
</reference>
<dbReference type="PANTHER" id="PTHR47816">
    <property type="entry name" value="RIBOSOMAL RNA SMALL SUBUNIT METHYLTRANSFERASE C"/>
    <property type="match status" value="1"/>
</dbReference>
<dbReference type="EMBL" id="FOLG01000031">
    <property type="protein sequence ID" value="SFD31658.1"/>
    <property type="molecule type" value="Genomic_DNA"/>
</dbReference>
<accession>A0A1I1RHF0</accession>
<dbReference type="GO" id="GO:0008170">
    <property type="term" value="F:N-methyltransferase activity"/>
    <property type="evidence" value="ECO:0007669"/>
    <property type="project" value="UniProtKB-ARBA"/>
</dbReference>
<dbReference type="STRING" id="441112.SAMN04488094_13118"/>
<keyword evidence="8" id="KW-1185">Reference proteome</keyword>
<dbReference type="AlphaFoldDB" id="A0A1I1RHF0"/>
<dbReference type="InterPro" id="IPR007848">
    <property type="entry name" value="Small_mtfrase_dom"/>
</dbReference>
<dbReference type="GO" id="GO:0032259">
    <property type="term" value="P:methylation"/>
    <property type="evidence" value="ECO:0007669"/>
    <property type="project" value="UniProtKB-KW"/>
</dbReference>
<dbReference type="GO" id="GO:0003676">
    <property type="term" value="F:nucleic acid binding"/>
    <property type="evidence" value="ECO:0007669"/>
    <property type="project" value="InterPro"/>
</dbReference>
<keyword evidence="3 7" id="KW-0489">Methyltransferase</keyword>
<protein>
    <submittedName>
        <fullName evidence="7">16S rRNA m(2)G 1207 methyltransferase</fullName>
    </submittedName>
</protein>
<keyword evidence="2" id="KW-0698">rRNA processing</keyword>
<evidence type="ECO:0000256" key="2">
    <source>
        <dbReference type="ARBA" id="ARBA00022552"/>
    </source>
</evidence>
<dbReference type="Proteomes" id="UP000198728">
    <property type="component" value="Unassembled WGS sequence"/>
</dbReference>
<keyword evidence="1" id="KW-0963">Cytoplasm</keyword>
<dbReference type="PANTHER" id="PTHR47816:SF4">
    <property type="entry name" value="RIBOSOMAL RNA SMALL SUBUNIT METHYLTRANSFERASE C"/>
    <property type="match status" value="1"/>
</dbReference>
<evidence type="ECO:0000256" key="1">
    <source>
        <dbReference type="ARBA" id="ARBA00022490"/>
    </source>
</evidence>
<name>A0A1I1RHF0_9RHOB</name>
<evidence type="ECO:0000256" key="3">
    <source>
        <dbReference type="ARBA" id="ARBA00022603"/>
    </source>
</evidence>